<evidence type="ECO:0000256" key="1">
    <source>
        <dbReference type="ARBA" id="ARBA00004651"/>
    </source>
</evidence>
<reference evidence="10 11" key="1">
    <citation type="submission" date="2014-10" db="EMBL/GenBank/DDBJ databases">
        <title>Draft genome of anammox bacterium scalindua brodae, obtained using differential coverage binning of sequence data from two enrichment reactors.</title>
        <authorList>
            <person name="Speth D.R."/>
            <person name="Russ L."/>
            <person name="Kartal B."/>
            <person name="Op den Camp H.J."/>
            <person name="Dutilh B.E."/>
            <person name="Jetten M.S."/>
        </authorList>
    </citation>
    <scope>NUCLEOTIDE SEQUENCE [LARGE SCALE GENOMIC DNA]</scope>
    <source>
        <strain evidence="10">RU1</strain>
    </source>
</reference>
<evidence type="ECO:0000256" key="5">
    <source>
        <dbReference type="ARBA" id="ARBA00022692"/>
    </source>
</evidence>
<proteinExistence type="predicted"/>
<dbReference type="Pfam" id="PF13231">
    <property type="entry name" value="PMT_2"/>
    <property type="match status" value="1"/>
</dbReference>
<dbReference type="GO" id="GO:0005886">
    <property type="term" value="C:plasma membrane"/>
    <property type="evidence" value="ECO:0007669"/>
    <property type="project" value="UniProtKB-SubCell"/>
</dbReference>
<protein>
    <submittedName>
        <fullName evidence="10">Putative glycosyltransferase</fullName>
    </submittedName>
</protein>
<evidence type="ECO:0000256" key="3">
    <source>
        <dbReference type="ARBA" id="ARBA00022676"/>
    </source>
</evidence>
<feature type="transmembrane region" description="Helical" evidence="8">
    <location>
        <begin position="326"/>
        <end position="341"/>
    </location>
</feature>
<evidence type="ECO:0000313" key="10">
    <source>
        <dbReference type="EMBL" id="KHE91226.1"/>
    </source>
</evidence>
<evidence type="ECO:0000256" key="8">
    <source>
        <dbReference type="SAM" id="Phobius"/>
    </source>
</evidence>
<comment type="subcellular location">
    <subcellularLocation>
        <location evidence="1">Cell membrane</location>
        <topology evidence="1">Multi-pass membrane protein</topology>
    </subcellularLocation>
</comment>
<evidence type="ECO:0000256" key="4">
    <source>
        <dbReference type="ARBA" id="ARBA00022679"/>
    </source>
</evidence>
<dbReference type="InterPro" id="IPR050297">
    <property type="entry name" value="LipidA_mod_glycosyltrf_83"/>
</dbReference>
<feature type="domain" description="Glycosyltransferase RgtA/B/C/D-like" evidence="9">
    <location>
        <begin position="73"/>
        <end position="208"/>
    </location>
</feature>
<keyword evidence="2" id="KW-1003">Cell membrane</keyword>
<keyword evidence="7 8" id="KW-0472">Membrane</keyword>
<dbReference type="eggNOG" id="COG1807">
    <property type="taxonomic scope" value="Bacteria"/>
</dbReference>
<accession>A0A0B0EGN7</accession>
<feature type="transmembrane region" description="Helical" evidence="8">
    <location>
        <begin position="177"/>
        <end position="202"/>
    </location>
</feature>
<evidence type="ECO:0000256" key="6">
    <source>
        <dbReference type="ARBA" id="ARBA00022989"/>
    </source>
</evidence>
<evidence type="ECO:0000256" key="2">
    <source>
        <dbReference type="ARBA" id="ARBA00022475"/>
    </source>
</evidence>
<dbReference type="GO" id="GO:0009103">
    <property type="term" value="P:lipopolysaccharide biosynthetic process"/>
    <property type="evidence" value="ECO:0007669"/>
    <property type="project" value="UniProtKB-ARBA"/>
</dbReference>
<dbReference type="InterPro" id="IPR038731">
    <property type="entry name" value="RgtA/B/C-like"/>
</dbReference>
<dbReference type="EMBL" id="JRYO01000214">
    <property type="protein sequence ID" value="KHE91226.1"/>
    <property type="molecule type" value="Genomic_DNA"/>
</dbReference>
<feature type="transmembrane region" description="Helical" evidence="8">
    <location>
        <begin position="417"/>
        <end position="436"/>
    </location>
</feature>
<evidence type="ECO:0000313" key="11">
    <source>
        <dbReference type="Proteomes" id="UP000030652"/>
    </source>
</evidence>
<feature type="transmembrane region" description="Helical" evidence="8">
    <location>
        <begin position="147"/>
        <end position="165"/>
    </location>
</feature>
<keyword evidence="4 10" id="KW-0808">Transferase</keyword>
<dbReference type="PANTHER" id="PTHR33908">
    <property type="entry name" value="MANNOSYLTRANSFERASE YKCB-RELATED"/>
    <property type="match status" value="1"/>
</dbReference>
<comment type="caution">
    <text evidence="10">The sequence shown here is derived from an EMBL/GenBank/DDBJ whole genome shotgun (WGS) entry which is preliminary data.</text>
</comment>
<dbReference type="PANTHER" id="PTHR33908:SF3">
    <property type="entry name" value="UNDECAPRENYL PHOSPHATE-ALPHA-4-AMINO-4-DEOXY-L-ARABINOSE ARABINOSYL TRANSFERASE"/>
    <property type="match status" value="1"/>
</dbReference>
<feature type="transmembrane region" description="Helical" evidence="8">
    <location>
        <begin position="443"/>
        <end position="463"/>
    </location>
</feature>
<sequence length="595" mass="67527">METNYIVKLKSICPDKRGRDIVILLIVGLLVYFVNIGTLPLSHSEGRWGEIAREMELADNWITPTINGQIYWDKPVLSYWAILGVKRIIGSQQLNEWIIRFPTVLASFLIPFLIYKLVSLFLDCGIGLTSALVTLTSFQMYHIGRVASSDMLSLLLFLIILWIYFKNAHENQVFWWLLVGFTIGINCHIKGLIGGLPLLVILCHRVFSIGLKSLSWRFLFHITAGAAMAGATYFGLWFWILGDILNTINGIYIYLVTGSDNGLPLPLRMVIQENLKRVAVPLDHKNPPWIYLEAPFTFLFPWSIFLPGALITWWRDIKIKHKREPFGIWFFSLLIFFSLMSSRREYYLLPAIPAAAVLIANHIHLLIRCGETAEISVNSRKRGVFIYGLLLTCLVFILGALIIFVSGSVPERLNSAYLYPSGVVAFVIGGVLLVVATKKRFSAIINVFTAFLIFLIITVNLSLPNIGNNSTFREFTKTVNEKTGNKRVVLFMVGNAKLIYGLENPPYPCIPSDVNASKEESVRQLTKETVPGDFVLLEKRNLYLLSSLNYELILEEQPNPSYVKVEWKSGPKIVPDTKRIKRKTLMLLRILNHDV</sequence>
<organism evidence="10 11">
    <name type="scientific">Candidatus Scalindua brodae</name>
    <dbReference type="NCBI Taxonomy" id="237368"/>
    <lineage>
        <taxon>Bacteria</taxon>
        <taxon>Pseudomonadati</taxon>
        <taxon>Planctomycetota</taxon>
        <taxon>Candidatus Brocadiia</taxon>
        <taxon>Candidatus Brocadiales</taxon>
        <taxon>Candidatus Scalinduaceae</taxon>
        <taxon>Candidatus Scalindua</taxon>
    </lineage>
</organism>
<dbReference type="AlphaFoldDB" id="A0A0B0EGN7"/>
<evidence type="ECO:0000259" key="9">
    <source>
        <dbReference type="Pfam" id="PF13231"/>
    </source>
</evidence>
<dbReference type="Proteomes" id="UP000030652">
    <property type="component" value="Unassembled WGS sequence"/>
</dbReference>
<dbReference type="GO" id="GO:0016763">
    <property type="term" value="F:pentosyltransferase activity"/>
    <property type="evidence" value="ECO:0007669"/>
    <property type="project" value="TreeGrafter"/>
</dbReference>
<evidence type="ECO:0000256" key="7">
    <source>
        <dbReference type="ARBA" id="ARBA00023136"/>
    </source>
</evidence>
<feature type="transmembrane region" description="Helical" evidence="8">
    <location>
        <begin position="214"/>
        <end position="240"/>
    </location>
</feature>
<keyword evidence="6 8" id="KW-1133">Transmembrane helix</keyword>
<feature type="transmembrane region" description="Helical" evidence="8">
    <location>
        <begin position="21"/>
        <end position="41"/>
    </location>
</feature>
<feature type="transmembrane region" description="Helical" evidence="8">
    <location>
        <begin position="384"/>
        <end position="405"/>
    </location>
</feature>
<name>A0A0B0EGN7_9BACT</name>
<feature type="transmembrane region" description="Helical" evidence="8">
    <location>
        <begin position="289"/>
        <end position="314"/>
    </location>
</feature>
<dbReference type="PATRIC" id="fig|237368.3.peg.3328"/>
<keyword evidence="3" id="KW-0328">Glycosyltransferase</keyword>
<feature type="transmembrane region" description="Helical" evidence="8">
    <location>
        <begin position="347"/>
        <end position="363"/>
    </location>
</feature>
<dbReference type="GO" id="GO:0010041">
    <property type="term" value="P:response to iron(III) ion"/>
    <property type="evidence" value="ECO:0007669"/>
    <property type="project" value="TreeGrafter"/>
</dbReference>
<keyword evidence="5 8" id="KW-0812">Transmembrane</keyword>
<gene>
    <name evidence="10" type="ORF">SCABRO_03077</name>
</gene>